<keyword evidence="1" id="KW-0175">Coiled coil</keyword>
<feature type="coiled-coil region" evidence="1">
    <location>
        <begin position="4"/>
        <end position="52"/>
    </location>
</feature>
<gene>
    <name evidence="2" type="ORF">GGR32_000158</name>
</gene>
<sequence>MNLTESLKHNIECWKIELDSIEAKINYLHGKKEALANTVECLELILKEQENKTENRV</sequence>
<accession>A0A840ERA9</accession>
<comment type="caution">
    <text evidence="2">The sequence shown here is derived from an EMBL/GenBank/DDBJ whole genome shotgun (WGS) entry which is preliminary data.</text>
</comment>
<dbReference type="AlphaFoldDB" id="A0A840ERA9"/>
<evidence type="ECO:0000313" key="2">
    <source>
        <dbReference type="EMBL" id="MBB4117886.1"/>
    </source>
</evidence>
<dbReference type="Proteomes" id="UP000553034">
    <property type="component" value="Unassembled WGS sequence"/>
</dbReference>
<dbReference type="RefSeq" id="WP_183475540.1">
    <property type="nucleotide sequence ID" value="NZ_JACIFO010000001.1"/>
</dbReference>
<protein>
    <submittedName>
        <fullName evidence="2">Uncharacterized protein</fullName>
    </submittedName>
</protein>
<name>A0A840ERA9_9FLAO</name>
<dbReference type="EMBL" id="JACIFO010000001">
    <property type="protein sequence ID" value="MBB4117886.1"/>
    <property type="molecule type" value="Genomic_DNA"/>
</dbReference>
<keyword evidence="3" id="KW-1185">Reference proteome</keyword>
<evidence type="ECO:0000313" key="3">
    <source>
        <dbReference type="Proteomes" id="UP000553034"/>
    </source>
</evidence>
<evidence type="ECO:0000256" key="1">
    <source>
        <dbReference type="SAM" id="Coils"/>
    </source>
</evidence>
<proteinExistence type="predicted"/>
<organism evidence="2 3">
    <name type="scientific">Mesonia hippocampi</name>
    <dbReference type="NCBI Taxonomy" id="1628250"/>
    <lineage>
        <taxon>Bacteria</taxon>
        <taxon>Pseudomonadati</taxon>
        <taxon>Bacteroidota</taxon>
        <taxon>Flavobacteriia</taxon>
        <taxon>Flavobacteriales</taxon>
        <taxon>Flavobacteriaceae</taxon>
        <taxon>Mesonia</taxon>
    </lineage>
</organism>
<reference evidence="2 3" key="1">
    <citation type="submission" date="2020-08" db="EMBL/GenBank/DDBJ databases">
        <title>Genomic Encyclopedia of Type Strains, Phase IV (KMG-IV): sequencing the most valuable type-strain genomes for metagenomic binning, comparative biology and taxonomic classification.</title>
        <authorList>
            <person name="Goeker M."/>
        </authorList>
    </citation>
    <scope>NUCLEOTIDE SEQUENCE [LARGE SCALE GENOMIC DNA]</scope>
    <source>
        <strain evidence="2 3">DSM 29568</strain>
    </source>
</reference>